<dbReference type="AlphaFoldDB" id="A0A850PBN7"/>
<accession>A0A850PBN7</accession>
<dbReference type="GO" id="GO:0035527">
    <property type="term" value="F:3-hydroxypropionate dehydrogenase (NADP+) activity"/>
    <property type="evidence" value="ECO:0007669"/>
    <property type="project" value="UniProtKB-EC"/>
</dbReference>
<dbReference type="Pfam" id="PF00881">
    <property type="entry name" value="Nitroreductase"/>
    <property type="match status" value="1"/>
</dbReference>
<keyword evidence="3" id="KW-1185">Reference proteome</keyword>
<proteinExistence type="predicted"/>
<protein>
    <submittedName>
        <fullName evidence="2">Malonic semialdehyde reductase</fullName>
        <ecNumber evidence="2">1.1.1.298</ecNumber>
    </submittedName>
</protein>
<dbReference type="RefSeq" id="WP_176613059.1">
    <property type="nucleotide sequence ID" value="NZ_JABXXR010000026.1"/>
</dbReference>
<dbReference type="Gene3D" id="3.40.109.10">
    <property type="entry name" value="NADH Oxidase"/>
    <property type="match status" value="1"/>
</dbReference>
<dbReference type="InterPro" id="IPR000415">
    <property type="entry name" value="Nitroreductase-like"/>
</dbReference>
<feature type="domain" description="Nitroreductase" evidence="1">
    <location>
        <begin position="22"/>
        <end position="172"/>
    </location>
</feature>
<evidence type="ECO:0000313" key="2">
    <source>
        <dbReference type="EMBL" id="NVN40089.1"/>
    </source>
</evidence>
<organism evidence="2 3">
    <name type="scientific">Ameyamaea chiangmaiensis</name>
    <dbReference type="NCBI Taxonomy" id="442969"/>
    <lineage>
        <taxon>Bacteria</taxon>
        <taxon>Pseudomonadati</taxon>
        <taxon>Pseudomonadota</taxon>
        <taxon>Alphaproteobacteria</taxon>
        <taxon>Acetobacterales</taxon>
        <taxon>Acetobacteraceae</taxon>
        <taxon>Ameyamaea</taxon>
    </lineage>
</organism>
<dbReference type="SUPFAM" id="SSF55469">
    <property type="entry name" value="FMN-dependent nitroreductase-like"/>
    <property type="match status" value="1"/>
</dbReference>
<dbReference type="EMBL" id="JABXXR010000026">
    <property type="protein sequence ID" value="NVN40089.1"/>
    <property type="molecule type" value="Genomic_DNA"/>
</dbReference>
<dbReference type="InterPro" id="IPR050461">
    <property type="entry name" value="Nitroreductase_HadB/RutE"/>
</dbReference>
<dbReference type="PANTHER" id="PTHR43543">
    <property type="entry name" value="MALONIC SEMIALDEHYDE REDUCTASE RUTE-RELATED"/>
    <property type="match status" value="1"/>
</dbReference>
<evidence type="ECO:0000259" key="1">
    <source>
        <dbReference type="Pfam" id="PF00881"/>
    </source>
</evidence>
<sequence>MVLSDTDLDTLFRTARTPDRWSATPVSEDTLTALYGLLSLGPTSGNCQPGRFVFLQSPDSRERLRPALSAGNVDRVMTAPLTVIVAHDPLFFDKMNRLNDLPDVRSWFAADVALSEETALRNGTLAGAYLIMAARALGLDVLPMSGFDSFMVEDSFLAAQGWRANFLVSLGYADGVPEHPRAPRLGFDEACMVL</sequence>
<dbReference type="PANTHER" id="PTHR43543:SF1">
    <property type="entry name" value="MALONIC SEMIALDEHYDE REDUCTASE RUTE-RELATED"/>
    <property type="match status" value="1"/>
</dbReference>
<evidence type="ECO:0000313" key="3">
    <source>
        <dbReference type="Proteomes" id="UP000585665"/>
    </source>
</evidence>
<dbReference type="EC" id="1.1.1.298" evidence="2"/>
<reference evidence="2 3" key="1">
    <citation type="submission" date="2020-06" db="EMBL/GenBank/DDBJ databases">
        <title>Description of novel acetic acid bacteria.</title>
        <authorList>
            <person name="Sombolestani A."/>
        </authorList>
    </citation>
    <scope>NUCLEOTIDE SEQUENCE [LARGE SCALE GENOMIC DNA]</scope>
    <source>
        <strain evidence="2 3">LMG 27010</strain>
    </source>
</reference>
<gene>
    <name evidence="2" type="ORF">HUK82_05855</name>
</gene>
<dbReference type="InterPro" id="IPR029479">
    <property type="entry name" value="Nitroreductase"/>
</dbReference>
<dbReference type="NCBIfam" id="NF003768">
    <property type="entry name" value="PRK05365.1"/>
    <property type="match status" value="1"/>
</dbReference>
<dbReference type="Proteomes" id="UP000585665">
    <property type="component" value="Unassembled WGS sequence"/>
</dbReference>
<comment type="caution">
    <text evidence="2">The sequence shown here is derived from an EMBL/GenBank/DDBJ whole genome shotgun (WGS) entry which is preliminary data.</text>
</comment>
<name>A0A850PBN7_9PROT</name>
<keyword evidence="2" id="KW-0560">Oxidoreductase</keyword>